<dbReference type="Gene3D" id="2.40.50.100">
    <property type="match status" value="1"/>
</dbReference>
<comment type="function">
    <text evidence="7">This protein is a component of the acetyl coenzyme A carboxylase complex; first, biotin carboxylase catalyzes the carboxylation of the carrier protein and then the transcarboxylase transfers the carboxyl group to form malonyl-CoA.</text>
</comment>
<dbReference type="InterPro" id="IPR001882">
    <property type="entry name" value="Biotin_BS"/>
</dbReference>
<reference evidence="10 11" key="1">
    <citation type="submission" date="2024-09" db="EMBL/GenBank/DDBJ databases">
        <authorList>
            <person name="Sun Q."/>
            <person name="Mori K."/>
        </authorList>
    </citation>
    <scope>NUCLEOTIDE SEQUENCE [LARGE SCALE GENOMIC DNA]</scope>
    <source>
        <strain evidence="10 11">JCM 3307</strain>
    </source>
</reference>
<organism evidence="10 11">
    <name type="scientific">Dactylosporangium vinaceum</name>
    <dbReference type="NCBI Taxonomy" id="53362"/>
    <lineage>
        <taxon>Bacteria</taxon>
        <taxon>Bacillati</taxon>
        <taxon>Actinomycetota</taxon>
        <taxon>Actinomycetes</taxon>
        <taxon>Micromonosporales</taxon>
        <taxon>Micromonosporaceae</taxon>
        <taxon>Dactylosporangium</taxon>
    </lineage>
</organism>
<keyword evidence="11" id="KW-1185">Reference proteome</keyword>
<dbReference type="PROSITE" id="PS00188">
    <property type="entry name" value="BIOTIN"/>
    <property type="match status" value="1"/>
</dbReference>
<name>A0ABV5M397_9ACTN</name>
<protein>
    <recommendedName>
        <fullName evidence="7">Biotin carboxyl carrier protein of acetyl-CoA carboxylase</fullName>
    </recommendedName>
</protein>
<proteinExistence type="predicted"/>
<feature type="domain" description="Lipoyl-binding" evidence="9">
    <location>
        <begin position="61"/>
        <end position="137"/>
    </location>
</feature>
<keyword evidence="5 7" id="KW-0275">Fatty acid biosynthesis</keyword>
<dbReference type="InterPro" id="IPR000089">
    <property type="entry name" value="Biotin_lipoyl"/>
</dbReference>
<gene>
    <name evidence="10" type="ORF">ACFFTR_09455</name>
</gene>
<evidence type="ECO:0000256" key="8">
    <source>
        <dbReference type="SAM" id="MobiDB-lite"/>
    </source>
</evidence>
<sequence length="139" mass="14332">MRASVLQVLAAVPERPHRLRVDASGVAIELEWPPAAGAAPAPEPASGPVTSTVAEPDGPAGYQVCAPSVGTFYRAPEPGAAPFVQVGDAVTPGQQVGIIEAMKLMLPINADRAGLVTHVLKQDSESVQYGEPLFILDAA</sequence>
<keyword evidence="6 7" id="KW-0092">Biotin</keyword>
<dbReference type="InterPro" id="IPR011053">
    <property type="entry name" value="Single_hybrid_motif"/>
</dbReference>
<evidence type="ECO:0000256" key="5">
    <source>
        <dbReference type="ARBA" id="ARBA00023160"/>
    </source>
</evidence>
<dbReference type="EMBL" id="JBHMCA010000020">
    <property type="protein sequence ID" value="MFB9443309.1"/>
    <property type="molecule type" value="Genomic_DNA"/>
</dbReference>
<dbReference type="InterPro" id="IPR001249">
    <property type="entry name" value="AcCoA_biotinCC"/>
</dbReference>
<dbReference type="Proteomes" id="UP001589608">
    <property type="component" value="Unassembled WGS sequence"/>
</dbReference>
<keyword evidence="3 7" id="KW-0276">Fatty acid metabolism</keyword>
<evidence type="ECO:0000256" key="3">
    <source>
        <dbReference type="ARBA" id="ARBA00022832"/>
    </source>
</evidence>
<comment type="caution">
    <text evidence="10">The sequence shown here is derived from an EMBL/GenBank/DDBJ whole genome shotgun (WGS) entry which is preliminary data.</text>
</comment>
<evidence type="ECO:0000313" key="11">
    <source>
        <dbReference type="Proteomes" id="UP001589608"/>
    </source>
</evidence>
<evidence type="ECO:0000256" key="6">
    <source>
        <dbReference type="ARBA" id="ARBA00023267"/>
    </source>
</evidence>
<evidence type="ECO:0000259" key="9">
    <source>
        <dbReference type="PROSITE" id="PS50968"/>
    </source>
</evidence>
<evidence type="ECO:0000256" key="7">
    <source>
        <dbReference type="RuleBase" id="RU364072"/>
    </source>
</evidence>
<evidence type="ECO:0000313" key="10">
    <source>
        <dbReference type="EMBL" id="MFB9443309.1"/>
    </source>
</evidence>
<evidence type="ECO:0000256" key="2">
    <source>
        <dbReference type="ARBA" id="ARBA00022516"/>
    </source>
</evidence>
<evidence type="ECO:0000256" key="4">
    <source>
        <dbReference type="ARBA" id="ARBA00023098"/>
    </source>
</evidence>
<keyword evidence="4 7" id="KW-0443">Lipid metabolism</keyword>
<dbReference type="SUPFAM" id="SSF51230">
    <property type="entry name" value="Single hybrid motif"/>
    <property type="match status" value="1"/>
</dbReference>
<accession>A0ABV5M397</accession>
<feature type="region of interest" description="Disordered" evidence="8">
    <location>
        <begin position="37"/>
        <end position="57"/>
    </location>
</feature>
<dbReference type="Pfam" id="PF00364">
    <property type="entry name" value="Biotin_lipoyl"/>
    <property type="match status" value="1"/>
</dbReference>
<dbReference type="RefSeq" id="WP_223103582.1">
    <property type="nucleotide sequence ID" value="NZ_CP061913.1"/>
</dbReference>
<keyword evidence="2 7" id="KW-0444">Lipid biosynthesis</keyword>
<dbReference type="PROSITE" id="PS50968">
    <property type="entry name" value="BIOTINYL_LIPOYL"/>
    <property type="match status" value="1"/>
</dbReference>
<evidence type="ECO:0000256" key="1">
    <source>
        <dbReference type="ARBA" id="ARBA00005194"/>
    </source>
</evidence>
<dbReference type="PRINTS" id="PR01071">
    <property type="entry name" value="ACOABIOTINCC"/>
</dbReference>
<dbReference type="CDD" id="cd06850">
    <property type="entry name" value="biotinyl_domain"/>
    <property type="match status" value="1"/>
</dbReference>
<comment type="pathway">
    <text evidence="1 7">Lipid metabolism; fatty acid biosynthesis.</text>
</comment>
<feature type="compositionally biased region" description="Low complexity" evidence="8">
    <location>
        <begin position="37"/>
        <end position="48"/>
    </location>
</feature>